<dbReference type="InterPro" id="IPR011705">
    <property type="entry name" value="BACK"/>
</dbReference>
<accession>A0A7R9ASA0</accession>
<dbReference type="Gene3D" id="2.60.210.10">
    <property type="entry name" value="Apoptosis, Tumor Necrosis Factor Receptor Associated Protein 2, Chain A"/>
    <property type="match status" value="1"/>
</dbReference>
<evidence type="ECO:0000313" key="2">
    <source>
        <dbReference type="EMBL" id="CAD7259445.1"/>
    </source>
</evidence>
<organism evidence="2">
    <name type="scientific">Timema shepardi</name>
    <name type="common">Walking stick</name>
    <dbReference type="NCBI Taxonomy" id="629360"/>
    <lineage>
        <taxon>Eukaryota</taxon>
        <taxon>Metazoa</taxon>
        <taxon>Ecdysozoa</taxon>
        <taxon>Arthropoda</taxon>
        <taxon>Hexapoda</taxon>
        <taxon>Insecta</taxon>
        <taxon>Pterygota</taxon>
        <taxon>Neoptera</taxon>
        <taxon>Polyneoptera</taxon>
        <taxon>Phasmatodea</taxon>
        <taxon>Timematodea</taxon>
        <taxon>Timematoidea</taxon>
        <taxon>Timematidae</taxon>
        <taxon>Timema</taxon>
    </lineage>
</organism>
<dbReference type="Pfam" id="PF00917">
    <property type="entry name" value="MATH"/>
    <property type="match status" value="1"/>
</dbReference>
<dbReference type="CDD" id="cd18186">
    <property type="entry name" value="BTB_POZ_ZBTB_KLHL-like"/>
    <property type="match status" value="1"/>
</dbReference>
<dbReference type="PROSITE" id="PS50097">
    <property type="entry name" value="BTB"/>
    <property type="match status" value="1"/>
</dbReference>
<dbReference type="InterPro" id="IPR011333">
    <property type="entry name" value="SKP1/BTB/POZ_sf"/>
</dbReference>
<dbReference type="InterPro" id="IPR002083">
    <property type="entry name" value="MATH/TRAF_dom"/>
</dbReference>
<dbReference type="CDD" id="cd00121">
    <property type="entry name" value="MATH"/>
    <property type="match status" value="1"/>
</dbReference>
<evidence type="ECO:0000259" key="1">
    <source>
        <dbReference type="PROSITE" id="PS50097"/>
    </source>
</evidence>
<dbReference type="GO" id="GO:0000932">
    <property type="term" value="C:P-body"/>
    <property type="evidence" value="ECO:0007669"/>
    <property type="project" value="TreeGrafter"/>
</dbReference>
<dbReference type="InterPro" id="IPR008974">
    <property type="entry name" value="TRAF-like"/>
</dbReference>
<dbReference type="SUPFAM" id="SSF49599">
    <property type="entry name" value="TRAF domain-like"/>
    <property type="match status" value="1"/>
</dbReference>
<dbReference type="InterPro" id="IPR000210">
    <property type="entry name" value="BTB/POZ_dom"/>
</dbReference>
<reference evidence="2" key="1">
    <citation type="submission" date="2020-11" db="EMBL/GenBank/DDBJ databases">
        <authorList>
            <person name="Tran Van P."/>
        </authorList>
    </citation>
    <scope>NUCLEOTIDE SEQUENCE</scope>
</reference>
<dbReference type="SMART" id="SM00225">
    <property type="entry name" value="BTB"/>
    <property type="match status" value="1"/>
</dbReference>
<dbReference type="AlphaFoldDB" id="A0A7R9ASA0"/>
<name>A0A7R9ASA0_TIMSH</name>
<sequence>MMKKFILDFLDLFIRSATSTEEFPSTMRANKTHITVNCSVWNKIRVSGVHHFMEGSQLPITRIENVGLSLLILHEYLRPASVELSAEDVDGIGKVELEEVNPHLHGGRVEKHLGPPPPVHPTEIRTSISPSSAVEQLNTTSALANYATEAGGADNRKEENNICCPEAKKIKTKQDEEEFMRHNEHFASIIFKINNVHEDMSTNGSQIHTEFVKICDMNWKLGLYNSGGWLGIFLYCGKVMEDLQVKLYAESELQLISQEPNHQPSVKQSFYTEFNNKIICCGARHFVSIASLFSQPKAYIKDGSLSVMVSLAIGPLLKNVDLPLNVNDAIQKDVRCYEEDSNSSSNRGHILLNEDLFSDCEFWVGTKDPPFIQKASMAILSLKSPVFFRMFTSEQDKIANNHFVVNDIDPSMFILLMQHTYSAKIRFESKLHTMEVFRAAKKYELNALMGDCIRYLWPHGVSDVWEALDFSTANDVPTMKEVAMNIVRRQASEVLFSERFRELTHNSVLAIVEQYQMNCSELDIFDAVLRWACYQCEKEGNPSDRKHLRSSLKDILRQGECDSNDEATIWSHIRFLAMGSDQFMGSPCSSGILTGTEELQILKFLIDRKNLSRQYRLCHLTLPRMLVLPAEVNTPVQAEQGSWISTTSTTSEQVVYYDQTTVPVV</sequence>
<dbReference type="SUPFAM" id="SSF54695">
    <property type="entry name" value="POZ domain"/>
    <property type="match status" value="1"/>
</dbReference>
<proteinExistence type="predicted"/>
<dbReference type="Gene3D" id="3.30.710.10">
    <property type="entry name" value="Potassium Channel Kv1.1, Chain A"/>
    <property type="match status" value="1"/>
</dbReference>
<dbReference type="EMBL" id="OC001233">
    <property type="protein sequence ID" value="CAD7259445.1"/>
    <property type="molecule type" value="Genomic_DNA"/>
</dbReference>
<gene>
    <name evidence="2" type="ORF">TSIB3V08_LOCUS3650</name>
</gene>
<dbReference type="Pfam" id="PF00651">
    <property type="entry name" value="BTB"/>
    <property type="match status" value="1"/>
</dbReference>
<dbReference type="GO" id="GO:0005829">
    <property type="term" value="C:cytosol"/>
    <property type="evidence" value="ECO:0007669"/>
    <property type="project" value="TreeGrafter"/>
</dbReference>
<dbReference type="PANTHER" id="PTHR45774">
    <property type="entry name" value="BTB/POZ DOMAIN-CONTAINING"/>
    <property type="match status" value="1"/>
</dbReference>
<feature type="domain" description="BTB" evidence="1">
    <location>
        <begin position="358"/>
        <end position="429"/>
    </location>
</feature>
<dbReference type="Gene3D" id="1.25.40.420">
    <property type="match status" value="1"/>
</dbReference>
<dbReference type="PANTHER" id="PTHR45774:SF3">
    <property type="entry name" value="BTB (POZ) DOMAIN-CONTAINING 2B-RELATED"/>
    <property type="match status" value="1"/>
</dbReference>
<dbReference type="GO" id="GO:0022008">
    <property type="term" value="P:neurogenesis"/>
    <property type="evidence" value="ECO:0007669"/>
    <property type="project" value="TreeGrafter"/>
</dbReference>
<protein>
    <recommendedName>
        <fullName evidence="1">BTB domain-containing protein</fullName>
    </recommendedName>
</protein>
<dbReference type="Pfam" id="PF07707">
    <property type="entry name" value="BACK"/>
    <property type="match status" value="1"/>
</dbReference>